<feature type="region of interest" description="Disordered" evidence="1">
    <location>
        <begin position="81"/>
        <end position="102"/>
    </location>
</feature>
<keyword evidence="2" id="KW-0732">Signal</keyword>
<feature type="chain" id="PRO_5005492484" evidence="2">
    <location>
        <begin position="24"/>
        <end position="486"/>
    </location>
</feature>
<dbReference type="PROSITE" id="PS51257">
    <property type="entry name" value="PROKAR_LIPOPROTEIN"/>
    <property type="match status" value="1"/>
</dbReference>
<gene>
    <name evidence="3" type="ORF">XTPLMG728_0213</name>
</gene>
<organism evidence="3 4">
    <name type="scientific">Xanthomonas graminis pv. poae</name>
    <dbReference type="NCBI Taxonomy" id="227946"/>
    <lineage>
        <taxon>Bacteria</taxon>
        <taxon>Pseudomonadati</taxon>
        <taxon>Pseudomonadota</taxon>
        <taxon>Gammaproteobacteria</taxon>
        <taxon>Lysobacterales</taxon>
        <taxon>Lysobacteraceae</taxon>
        <taxon>Xanthomonas</taxon>
        <taxon>Xanthomonas translucens group</taxon>
        <taxon>Xanthomonas graminis</taxon>
    </lineage>
</organism>
<evidence type="ECO:0000313" key="4">
    <source>
        <dbReference type="Proteomes" id="UP000041247"/>
    </source>
</evidence>
<accession>A0A0K2ZJ90</accession>
<dbReference type="Proteomes" id="UP000041247">
    <property type="component" value="Unassembled WGS sequence"/>
</dbReference>
<dbReference type="EMBL" id="CXOK01000006">
    <property type="protein sequence ID" value="CTP83445.1"/>
    <property type="molecule type" value="Genomic_DNA"/>
</dbReference>
<name>A0A0K2ZJ90_9XANT</name>
<proteinExistence type="predicted"/>
<reference evidence="3 4" key="1">
    <citation type="submission" date="2015-07" db="EMBL/GenBank/DDBJ databases">
        <authorList>
            <person name="Noorani M."/>
        </authorList>
    </citation>
    <scope>NUCLEOTIDE SEQUENCE [LARGE SCALE GENOMIC DNA]</scope>
    <source>
        <strain evidence="3">LMG728</strain>
    </source>
</reference>
<evidence type="ECO:0000313" key="3">
    <source>
        <dbReference type="EMBL" id="CTP83445.1"/>
    </source>
</evidence>
<dbReference type="AlphaFoldDB" id="A0A0K2ZJ90"/>
<evidence type="ECO:0000256" key="2">
    <source>
        <dbReference type="SAM" id="SignalP"/>
    </source>
</evidence>
<evidence type="ECO:0000256" key="1">
    <source>
        <dbReference type="SAM" id="MobiDB-lite"/>
    </source>
</evidence>
<dbReference type="RefSeq" id="WP_053839718.1">
    <property type="nucleotide sequence ID" value="NZ_CP076250.1"/>
</dbReference>
<feature type="signal peptide" evidence="2">
    <location>
        <begin position="1"/>
        <end position="23"/>
    </location>
</feature>
<sequence>MTRRRSALLIGVCALGLSACEQTAPVKAYAQAAASSGFNCYQNPTVSYTLPADAQMPRQDDMNCFAWQQFIALNWKASSTHNGQPDTGAPASQLGAPSASGASPPKVWETYALSSDVFRDAAAPPLPFSQAPKQRQLRATARQIEPLKNGIGAVEFASIYQAFSHSWITAQNGRPTYYEVRLNSDEYDYIVANRLYDARAQWQFVQNGTGIHLPDGSDGKGVGAIEIKAAWLPLTDASLYKRFVTAQANIVDPATGRSTQGVVGLVGLHIIHKTRNAQQFVWATFEQIDNAPALGDIGAGPYTYYNPQCQPASDRYQCNVNTKPPSCSGSACDYAAPTQIVRQQPLLPNTGALNHYAQSLIRSSNADSVLQYYQLVSVMWPSSSTTIGGAPLTPLTGGNPQPPTGTGGLANTTLETYFQDTQSYSPNNPPLSQPSCLACHTVATISSQAVPAGWTGKTNYASDYSFLFGSAKPSSATASNAPRSQP</sequence>
<protein>
    <submittedName>
        <fullName evidence="3">Putative secreted protein</fullName>
    </submittedName>
</protein>